<dbReference type="EMBL" id="CAJVCE010000050">
    <property type="protein sequence ID" value="CAG7658889.1"/>
    <property type="molecule type" value="Genomic_DNA"/>
</dbReference>
<reference evidence="1 2" key="1">
    <citation type="submission" date="2021-06" db="EMBL/GenBank/DDBJ databases">
        <authorList>
            <person name="Criscuolo A."/>
        </authorList>
    </citation>
    <scope>NUCLEOTIDE SEQUENCE [LARGE SCALE GENOMIC DNA]</scope>
    <source>
        <strain evidence="2">CIP 111802</strain>
    </source>
</reference>
<gene>
    <name evidence="1" type="ORF">PAECIP111802_07204</name>
</gene>
<name>A0ABM8VUE3_9BACL</name>
<keyword evidence="2" id="KW-1185">Reference proteome</keyword>
<accession>A0ABM8VUE3</accession>
<proteinExistence type="predicted"/>
<comment type="caution">
    <text evidence="1">The sequence shown here is derived from an EMBL/GenBank/DDBJ whole genome shotgun (WGS) entry which is preliminary data.</text>
</comment>
<evidence type="ECO:0000313" key="1">
    <source>
        <dbReference type="EMBL" id="CAG7658889.1"/>
    </source>
</evidence>
<protein>
    <recommendedName>
        <fullName evidence="3">LexA repressor DNA-binding domain-containing protein</fullName>
    </recommendedName>
</protein>
<evidence type="ECO:0008006" key="3">
    <source>
        <dbReference type="Google" id="ProtNLM"/>
    </source>
</evidence>
<dbReference type="RefSeq" id="WP_218103323.1">
    <property type="nucleotide sequence ID" value="NZ_CAJVCE010000050.1"/>
</dbReference>
<dbReference type="Proteomes" id="UP000730618">
    <property type="component" value="Unassembled WGS sequence"/>
</dbReference>
<evidence type="ECO:0000313" key="2">
    <source>
        <dbReference type="Proteomes" id="UP000730618"/>
    </source>
</evidence>
<sequence>MLSDIERKVHRILVNYSKGRRRLPSIHELEIKTGRGRAGVFQILATLSHEGYIAWSMVDPEQIQLLKESEPTRKWIYGWK</sequence>
<organism evidence="1 2">
    <name type="scientific">Paenibacillus allorhizosphaerae</name>
    <dbReference type="NCBI Taxonomy" id="2849866"/>
    <lineage>
        <taxon>Bacteria</taxon>
        <taxon>Bacillati</taxon>
        <taxon>Bacillota</taxon>
        <taxon>Bacilli</taxon>
        <taxon>Bacillales</taxon>
        <taxon>Paenibacillaceae</taxon>
        <taxon>Paenibacillus</taxon>
    </lineage>
</organism>